<dbReference type="RefSeq" id="XP_058980676.1">
    <property type="nucleotide sequence ID" value="XM_059124693.1"/>
</dbReference>
<keyword evidence="1" id="KW-1133">Transmembrane helix</keyword>
<dbReference type="VEuPathDB" id="VectorBase:MDOMA2_007879"/>
<keyword evidence="3" id="KW-1185">Reference proteome</keyword>
<dbReference type="VEuPathDB" id="VectorBase:MDOA004004"/>
<evidence type="ECO:0000313" key="5">
    <source>
        <dbReference type="RefSeq" id="XP_058980676.1"/>
    </source>
</evidence>
<evidence type="ECO:0000313" key="2">
    <source>
        <dbReference type="EnsemblMetazoa" id="MDOA004004-PA"/>
    </source>
</evidence>
<evidence type="ECO:0000313" key="4">
    <source>
        <dbReference type="RefSeq" id="XP_005178380.1"/>
    </source>
</evidence>
<sequence>MLSSFRIVFSIAIYTTVMYTLLLIHNVVLIKNYHENIKNAKEMDYTSYEDDSDYDGSRLRMDEFEGTHVYTVTEELNWYAVMWTLSVLLIVGVKLQIHQAIAPWLLMGGIVVVIGFIAGTIIGNPEKYILELSVIAIQAVTWIPVYLHYKALRESFYFKPKNYVRPNKYAGAMD</sequence>
<evidence type="ECO:0000313" key="3">
    <source>
        <dbReference type="Proteomes" id="UP001652621"/>
    </source>
</evidence>
<dbReference type="RefSeq" id="XP_005178380.1">
    <property type="nucleotide sequence ID" value="XM_005178323.3"/>
</dbReference>
<organism evidence="2">
    <name type="scientific">Musca domestica</name>
    <name type="common">House fly</name>
    <dbReference type="NCBI Taxonomy" id="7370"/>
    <lineage>
        <taxon>Eukaryota</taxon>
        <taxon>Metazoa</taxon>
        <taxon>Ecdysozoa</taxon>
        <taxon>Arthropoda</taxon>
        <taxon>Hexapoda</taxon>
        <taxon>Insecta</taxon>
        <taxon>Pterygota</taxon>
        <taxon>Neoptera</taxon>
        <taxon>Endopterygota</taxon>
        <taxon>Diptera</taxon>
        <taxon>Brachycera</taxon>
        <taxon>Muscomorpha</taxon>
        <taxon>Muscoidea</taxon>
        <taxon>Muscidae</taxon>
        <taxon>Musca</taxon>
    </lineage>
</organism>
<keyword evidence="1" id="KW-0472">Membrane</keyword>
<feature type="transmembrane region" description="Helical" evidence="1">
    <location>
        <begin position="78"/>
        <end position="97"/>
    </location>
</feature>
<accession>A0A1I8ME85</accession>
<feature type="transmembrane region" description="Helical" evidence="1">
    <location>
        <begin position="128"/>
        <end position="149"/>
    </location>
</feature>
<dbReference type="VEuPathDB" id="VectorBase:MDOMA2_015104"/>
<dbReference type="AlphaFoldDB" id="A0A1I8ME85"/>
<reference evidence="2" key="1">
    <citation type="submission" date="2020-05" db="UniProtKB">
        <authorList>
            <consortium name="EnsemblMetazoa"/>
        </authorList>
    </citation>
    <scope>IDENTIFICATION</scope>
    <source>
        <strain evidence="2">Aabys</strain>
    </source>
</reference>
<evidence type="ECO:0000256" key="1">
    <source>
        <dbReference type="SAM" id="Phobius"/>
    </source>
</evidence>
<dbReference type="Proteomes" id="UP001652621">
    <property type="component" value="Unplaced"/>
</dbReference>
<dbReference type="GeneID" id="101888517"/>
<proteinExistence type="predicted"/>
<gene>
    <name evidence="2" type="primary">101888517</name>
    <name evidence="4" type="synonym">LOC101888517</name>
    <name evidence="5" type="synonym">LOC131803406</name>
</gene>
<reference evidence="4" key="2">
    <citation type="submission" date="2025-04" db="UniProtKB">
        <authorList>
            <consortium name="RefSeq"/>
        </authorList>
    </citation>
    <scope>IDENTIFICATION</scope>
    <source>
        <strain evidence="4 5">Aabys</strain>
        <tissue evidence="5">Whole body</tissue>
    </source>
</reference>
<protein>
    <submittedName>
        <fullName evidence="4">Uncharacterized protein LOC101888517</fullName>
    </submittedName>
    <submittedName>
        <fullName evidence="5">Uncharacterized protein LOC131803406</fullName>
    </submittedName>
</protein>
<dbReference type="EnsemblMetazoa" id="MDOA004004-RA">
    <property type="protein sequence ID" value="MDOA004004-PA"/>
    <property type="gene ID" value="MDOA004004"/>
</dbReference>
<dbReference type="KEGG" id="mde:101888517"/>
<name>A0A1I8ME85_MUSDO</name>
<feature type="transmembrane region" description="Helical" evidence="1">
    <location>
        <begin position="104"/>
        <end position="122"/>
    </location>
</feature>
<feature type="transmembrane region" description="Helical" evidence="1">
    <location>
        <begin position="7"/>
        <end position="28"/>
    </location>
</feature>
<keyword evidence="1" id="KW-0812">Transmembrane</keyword>